<dbReference type="Pfam" id="PF24459">
    <property type="entry name" value="DUF7574"/>
    <property type="match status" value="1"/>
</dbReference>
<dbReference type="InterPro" id="IPR055996">
    <property type="entry name" value="DUF7574"/>
</dbReference>
<keyword evidence="3" id="KW-1185">Reference proteome</keyword>
<gene>
    <name evidence="2" type="primary">24</name>
    <name evidence="2" type="ORF">SEA_IAMGROOT_24</name>
</gene>
<evidence type="ECO:0000313" key="2">
    <source>
        <dbReference type="EMBL" id="QDF14197.1"/>
    </source>
</evidence>
<feature type="domain" description="DUF7574" evidence="1">
    <location>
        <begin position="25"/>
        <end position="90"/>
    </location>
</feature>
<dbReference type="EMBL" id="MK880124">
    <property type="protein sequence ID" value="QDF14197.1"/>
    <property type="molecule type" value="Genomic_DNA"/>
</dbReference>
<sequence length="128" mass="14297">MAAFTKYDHSTGSYKAVPGTEDFIEVDVADTGGYSWSAFGVYFSPSARRYFWLSDSGCSCYSYGEYVASIEDFENGSREDALRAAKAEVTVPTKEDRWGDYFTQDQRDRILAAIRNFDEAAAAKEATK</sequence>
<organism evidence="2 3">
    <name type="scientific">Microbacterium phage IAmGroot</name>
    <dbReference type="NCBI Taxonomy" id="2588486"/>
    <lineage>
        <taxon>Viruses</taxon>
        <taxon>Duplodnaviria</taxon>
        <taxon>Heunggongvirae</taxon>
        <taxon>Uroviricota</taxon>
        <taxon>Caudoviricetes</taxon>
        <taxon>Casidaviridae</taxon>
        <taxon>Gardenstatevirus</taxon>
        <taxon>Gardenstatevirus iamgroot</taxon>
    </lineage>
</organism>
<dbReference type="Proteomes" id="UP000317085">
    <property type="component" value="Segment"/>
</dbReference>
<accession>A0A4Y6E710</accession>
<name>A0A4Y6E710_9CAUD</name>
<protein>
    <recommendedName>
        <fullName evidence="1">DUF7574 domain-containing protein</fullName>
    </recommendedName>
</protein>
<proteinExistence type="predicted"/>
<reference evidence="3" key="1">
    <citation type="submission" date="2019-05" db="EMBL/GenBank/DDBJ databases">
        <authorList>
            <person name="Matney K."/>
            <person name="Lacafta O."/>
            <person name="Ahmed J."/>
            <person name="Anderson S."/>
            <person name="Assadpour T."/>
            <person name="Espinosa K."/>
            <person name="Gadsden T."/>
            <person name="Graham A."/>
            <person name="Hajjar W."/>
            <person name="Howard T."/>
            <person name="Matsen K."/>
            <person name="Osu J."/>
            <person name="Rup E."/>
            <person name="Sang H."/>
            <person name="Wadi S."/>
            <person name="McNeal J."/>
            <person name="Temple L."/>
        </authorList>
    </citation>
    <scope>NUCLEOTIDE SEQUENCE [LARGE SCALE GENOMIC DNA]</scope>
</reference>
<evidence type="ECO:0000313" key="3">
    <source>
        <dbReference type="Proteomes" id="UP000317085"/>
    </source>
</evidence>
<evidence type="ECO:0000259" key="1">
    <source>
        <dbReference type="Pfam" id="PF24459"/>
    </source>
</evidence>